<gene>
    <name evidence="2" type="ORF">OP10G_1105</name>
</gene>
<name>A0A068NLP0_FIMGI</name>
<feature type="compositionally biased region" description="Basic and acidic residues" evidence="1">
    <location>
        <begin position="1"/>
        <end position="21"/>
    </location>
</feature>
<dbReference type="HOGENOM" id="CLU_3343927_0_0_0"/>
<keyword evidence="2" id="KW-0378">Hydrolase</keyword>
<sequence>MRLEHLAEMSRLKGGETHGDMGPRSTSRLAILPDTTP</sequence>
<reference evidence="2 3" key="1">
    <citation type="journal article" date="2014" name="PLoS ONE">
        <title>The first complete genome sequence of the class fimbriimonadia in the phylum armatimonadetes.</title>
        <authorList>
            <person name="Hu Z.Y."/>
            <person name="Wang Y.Z."/>
            <person name="Im W.T."/>
            <person name="Wang S.Y."/>
            <person name="Zhao G.P."/>
            <person name="Zheng H.J."/>
            <person name="Quan Z.X."/>
        </authorList>
    </citation>
    <scope>NUCLEOTIDE SEQUENCE [LARGE SCALE GENOMIC DNA]</scope>
    <source>
        <strain evidence="2">Gsoil 348</strain>
    </source>
</reference>
<dbReference type="Proteomes" id="UP000027982">
    <property type="component" value="Chromosome"/>
</dbReference>
<dbReference type="AlphaFoldDB" id="A0A068NLP0"/>
<dbReference type="EMBL" id="CP007139">
    <property type="protein sequence ID" value="AIE84473.1"/>
    <property type="molecule type" value="Genomic_DNA"/>
</dbReference>
<dbReference type="KEGG" id="fgi:OP10G_1105"/>
<dbReference type="GO" id="GO:0016787">
    <property type="term" value="F:hydrolase activity"/>
    <property type="evidence" value="ECO:0007669"/>
    <property type="project" value="UniProtKB-KW"/>
</dbReference>
<keyword evidence="3" id="KW-1185">Reference proteome</keyword>
<accession>A0A068NLP0</accession>
<evidence type="ECO:0000313" key="2">
    <source>
        <dbReference type="EMBL" id="AIE84473.1"/>
    </source>
</evidence>
<evidence type="ECO:0000256" key="1">
    <source>
        <dbReference type="SAM" id="MobiDB-lite"/>
    </source>
</evidence>
<dbReference type="eggNOG" id="COG0596">
    <property type="taxonomic scope" value="Bacteria"/>
</dbReference>
<proteinExistence type="predicted"/>
<organism evidence="2 3">
    <name type="scientific">Fimbriimonas ginsengisoli Gsoil 348</name>
    <dbReference type="NCBI Taxonomy" id="661478"/>
    <lineage>
        <taxon>Bacteria</taxon>
        <taxon>Bacillati</taxon>
        <taxon>Armatimonadota</taxon>
        <taxon>Fimbriimonadia</taxon>
        <taxon>Fimbriimonadales</taxon>
        <taxon>Fimbriimonadaceae</taxon>
        <taxon>Fimbriimonas</taxon>
    </lineage>
</organism>
<feature type="region of interest" description="Disordered" evidence="1">
    <location>
        <begin position="1"/>
        <end position="37"/>
    </location>
</feature>
<evidence type="ECO:0000313" key="3">
    <source>
        <dbReference type="Proteomes" id="UP000027982"/>
    </source>
</evidence>
<protein>
    <submittedName>
        <fullName evidence="2">Putative hydrolase</fullName>
    </submittedName>
</protein>